<dbReference type="Pfam" id="PF03221">
    <property type="entry name" value="HTH_Tnp_Tc5"/>
    <property type="match status" value="1"/>
</dbReference>
<feature type="non-terminal residue" evidence="4">
    <location>
        <position position="153"/>
    </location>
</feature>
<dbReference type="RefSeq" id="XP_013326392.1">
    <property type="nucleotide sequence ID" value="XM_013470938.1"/>
</dbReference>
<keyword evidence="2" id="KW-0539">Nucleus</keyword>
<comment type="caution">
    <text evidence="4">The sequence shown here is derived from an EMBL/GenBank/DDBJ whole genome shotgun (WGS) entry which is preliminary data.</text>
</comment>
<dbReference type="Gene3D" id="1.10.10.60">
    <property type="entry name" value="Homeodomain-like"/>
    <property type="match status" value="1"/>
</dbReference>
<dbReference type="PROSITE" id="PS51253">
    <property type="entry name" value="HTH_CENPB"/>
    <property type="match status" value="1"/>
</dbReference>
<reference evidence="4 5" key="1">
    <citation type="submission" date="2015-04" db="EMBL/GenBank/DDBJ databases">
        <authorList>
            <person name="Heijne W.H."/>
            <person name="Fedorova N.D."/>
            <person name="Nierman W.C."/>
            <person name="Vollebregt A.W."/>
            <person name="Zhao Z."/>
            <person name="Wu L."/>
            <person name="Kumar M."/>
            <person name="Stam H."/>
            <person name="van den Berg M.A."/>
            <person name="Pel H.J."/>
        </authorList>
    </citation>
    <scope>NUCLEOTIDE SEQUENCE [LARGE SCALE GENOMIC DNA]</scope>
    <source>
        <strain evidence="4 5">CBS 393.64</strain>
    </source>
</reference>
<evidence type="ECO:0000256" key="1">
    <source>
        <dbReference type="ARBA" id="ARBA00023125"/>
    </source>
</evidence>
<dbReference type="InterPro" id="IPR006600">
    <property type="entry name" value="HTH_CenpB_DNA-bd_dom"/>
</dbReference>
<dbReference type="SUPFAM" id="SSF46689">
    <property type="entry name" value="Homeodomain-like"/>
    <property type="match status" value="1"/>
</dbReference>
<dbReference type="Pfam" id="PF05225">
    <property type="entry name" value="HTH_psq"/>
    <property type="match status" value="1"/>
</dbReference>
<proteinExistence type="predicted"/>
<feature type="domain" description="HTH CENPB-type" evidence="3">
    <location>
        <begin position="57"/>
        <end position="130"/>
    </location>
</feature>
<organism evidence="4 5">
    <name type="scientific">Rasamsonia emersonii (strain ATCC 16479 / CBS 393.64 / IMI 116815)</name>
    <dbReference type="NCBI Taxonomy" id="1408163"/>
    <lineage>
        <taxon>Eukaryota</taxon>
        <taxon>Fungi</taxon>
        <taxon>Dikarya</taxon>
        <taxon>Ascomycota</taxon>
        <taxon>Pezizomycotina</taxon>
        <taxon>Eurotiomycetes</taxon>
        <taxon>Eurotiomycetidae</taxon>
        <taxon>Eurotiales</taxon>
        <taxon>Trichocomaceae</taxon>
        <taxon>Rasamsonia</taxon>
    </lineage>
</organism>
<protein>
    <recommendedName>
        <fullName evidence="3">HTH CENPB-type domain-containing protein</fullName>
    </recommendedName>
</protein>
<dbReference type="GO" id="GO:0003677">
    <property type="term" value="F:DNA binding"/>
    <property type="evidence" value="ECO:0007669"/>
    <property type="project" value="UniProtKB-KW"/>
</dbReference>
<gene>
    <name evidence="4" type="ORF">T310_6228</name>
</gene>
<dbReference type="STRING" id="1408163.A0A0F4YNW6"/>
<keyword evidence="5" id="KW-1185">Reference proteome</keyword>
<keyword evidence="1" id="KW-0238">DNA-binding</keyword>
<sequence length="153" mass="17812">MPTSRLPQASNQEGKILLALQAYKKGQVSSLRKASVLYDVPHSTLHDRLKGRTTREHAQERNRKLSVTEEITLTQWILSMDERGKPPRVATVREMANVLLAKRDESTTPPTVGKCWVNGFMRRNELESKFSRKYDYRRALCEDPKIIREWFKL</sequence>
<evidence type="ECO:0000259" key="3">
    <source>
        <dbReference type="PROSITE" id="PS51253"/>
    </source>
</evidence>
<dbReference type="EMBL" id="LASV01000317">
    <property type="protein sequence ID" value="KKA19780.1"/>
    <property type="molecule type" value="Genomic_DNA"/>
</dbReference>
<dbReference type="Proteomes" id="UP000053958">
    <property type="component" value="Unassembled WGS sequence"/>
</dbReference>
<dbReference type="AlphaFoldDB" id="A0A0F4YNW6"/>
<dbReference type="InterPro" id="IPR007889">
    <property type="entry name" value="HTH_Psq"/>
</dbReference>
<accession>A0A0F4YNW6</accession>
<evidence type="ECO:0000313" key="5">
    <source>
        <dbReference type="Proteomes" id="UP000053958"/>
    </source>
</evidence>
<dbReference type="GeneID" id="25318540"/>
<evidence type="ECO:0000256" key="2">
    <source>
        <dbReference type="ARBA" id="ARBA00023242"/>
    </source>
</evidence>
<name>A0A0F4YNW6_RASE3</name>
<dbReference type="OrthoDB" id="4207519at2759"/>
<dbReference type="InterPro" id="IPR009057">
    <property type="entry name" value="Homeodomain-like_sf"/>
</dbReference>
<evidence type="ECO:0000313" key="4">
    <source>
        <dbReference type="EMBL" id="KKA19780.1"/>
    </source>
</evidence>